<feature type="transmembrane region" description="Helical" evidence="1">
    <location>
        <begin position="24"/>
        <end position="46"/>
    </location>
</feature>
<gene>
    <name evidence="3" type="primary">Acey_s0019.g3908</name>
    <name evidence="3" type="ORF">Y032_0019g3908</name>
</gene>
<keyword evidence="1" id="KW-0812">Transmembrane</keyword>
<feature type="transmembrane region" description="Helical" evidence="1">
    <location>
        <begin position="139"/>
        <end position="161"/>
    </location>
</feature>
<keyword evidence="1" id="KW-1133">Transmembrane helix</keyword>
<accession>A0A016V2W6</accession>
<protein>
    <recommendedName>
        <fullName evidence="2">7TM GPCR serpentine receptor class x (Srx) domain-containing protein</fullName>
    </recommendedName>
</protein>
<evidence type="ECO:0000313" key="3">
    <source>
        <dbReference type="EMBL" id="EYC21581.1"/>
    </source>
</evidence>
<dbReference type="Gene3D" id="1.20.1070.10">
    <property type="entry name" value="Rhodopsin 7-helix transmembrane proteins"/>
    <property type="match status" value="1"/>
</dbReference>
<keyword evidence="4" id="KW-1185">Reference proteome</keyword>
<feature type="transmembrane region" description="Helical" evidence="1">
    <location>
        <begin position="193"/>
        <end position="212"/>
    </location>
</feature>
<reference evidence="4" key="1">
    <citation type="journal article" date="2015" name="Nat. Genet.">
        <title>The genome and transcriptome of the zoonotic hookworm Ancylostoma ceylanicum identify infection-specific gene families.</title>
        <authorList>
            <person name="Schwarz E.M."/>
            <person name="Hu Y."/>
            <person name="Antoshechkin I."/>
            <person name="Miller M.M."/>
            <person name="Sternberg P.W."/>
            <person name="Aroian R.V."/>
        </authorList>
    </citation>
    <scope>NUCLEOTIDE SEQUENCE</scope>
    <source>
        <strain evidence="4">HY135</strain>
    </source>
</reference>
<evidence type="ECO:0000313" key="4">
    <source>
        <dbReference type="Proteomes" id="UP000024635"/>
    </source>
</evidence>
<proteinExistence type="predicted"/>
<dbReference type="Proteomes" id="UP000024635">
    <property type="component" value="Unassembled WGS sequence"/>
</dbReference>
<dbReference type="SUPFAM" id="SSF81321">
    <property type="entry name" value="Family A G protein-coupled receptor-like"/>
    <property type="match status" value="1"/>
</dbReference>
<dbReference type="EMBL" id="JARK01001355">
    <property type="protein sequence ID" value="EYC21581.1"/>
    <property type="molecule type" value="Genomic_DNA"/>
</dbReference>
<dbReference type="InterPro" id="IPR019430">
    <property type="entry name" value="7TM_GPCR_serpentine_rcpt_Srx"/>
</dbReference>
<evidence type="ECO:0000256" key="1">
    <source>
        <dbReference type="SAM" id="Phobius"/>
    </source>
</evidence>
<feature type="domain" description="7TM GPCR serpentine receptor class x (Srx)" evidence="2">
    <location>
        <begin position="31"/>
        <end position="228"/>
    </location>
</feature>
<dbReference type="AlphaFoldDB" id="A0A016V2W6"/>
<dbReference type="OrthoDB" id="10334906at2759"/>
<dbReference type="Pfam" id="PF10328">
    <property type="entry name" value="7TM_GPCR_Srx"/>
    <property type="match status" value="1"/>
</dbReference>
<sequence>MDLFAPNSSYSPMKPPIFVGGDRVLAYSIIITVSFVGLSLECLFLAGIRRLCGWEANYAFTLLAGISLCGVHHIIVESVAATLAMIGLQWENNILLFRIIGELGFAPLFCLPYFHVLLAVHRVLVVAFPLSCKALHKPIIWKIALVFIFIFYISFLVINLTNLAGISYVPRHMIFVALYLPYTYIFFDLNDFANYGILAISITVYPVLLIYLKYTSKASGSRSRYEARMTTQVIIMVAIEICFFVAWVVIPLRGPVGVLVKDLSNLFYSVAIIMPYLIWNKAVHEEIKLLFRKSWATPQTPSSALAPHYIDKKARITPLVASVP</sequence>
<keyword evidence="1" id="KW-0472">Membrane</keyword>
<organism evidence="3 4">
    <name type="scientific">Ancylostoma ceylanicum</name>
    <dbReference type="NCBI Taxonomy" id="53326"/>
    <lineage>
        <taxon>Eukaryota</taxon>
        <taxon>Metazoa</taxon>
        <taxon>Ecdysozoa</taxon>
        <taxon>Nematoda</taxon>
        <taxon>Chromadorea</taxon>
        <taxon>Rhabditida</taxon>
        <taxon>Rhabditina</taxon>
        <taxon>Rhabditomorpha</taxon>
        <taxon>Strongyloidea</taxon>
        <taxon>Ancylostomatidae</taxon>
        <taxon>Ancylostomatinae</taxon>
        <taxon>Ancylostoma</taxon>
    </lineage>
</organism>
<comment type="caution">
    <text evidence="3">The sequence shown here is derived from an EMBL/GenBank/DDBJ whole genome shotgun (WGS) entry which is preliminary data.</text>
</comment>
<feature type="transmembrane region" description="Helical" evidence="1">
    <location>
        <begin position="233"/>
        <end position="254"/>
    </location>
</feature>
<feature type="transmembrane region" description="Helical" evidence="1">
    <location>
        <begin position="266"/>
        <end position="283"/>
    </location>
</feature>
<evidence type="ECO:0000259" key="2">
    <source>
        <dbReference type="Pfam" id="PF10328"/>
    </source>
</evidence>
<feature type="transmembrane region" description="Helical" evidence="1">
    <location>
        <begin position="58"/>
        <end position="83"/>
    </location>
</feature>
<feature type="transmembrane region" description="Helical" evidence="1">
    <location>
        <begin position="95"/>
        <end position="119"/>
    </location>
</feature>
<name>A0A016V2W6_9BILA</name>